<sequence>MFLTNSPGVDGMRALFYHNYWDIVGYDVVAFYLNILNGRASVKEVNHTLLTLILKVHRPAKSVFVLGRLITDNIIAAFESIHAIKRRGGSKLKKMILKLDMSKAYDRVEWDFLEAMLSKLGFNARWVNMIMDCISTVSYSVQVNGEATGMIVPTRGLRQGDPLSPCS</sequence>
<evidence type="ECO:0000259" key="1">
    <source>
        <dbReference type="PROSITE" id="PS50878"/>
    </source>
</evidence>
<proteinExistence type="predicted"/>
<gene>
    <name evidence="2" type="ORF">CURHAP_LOCUS6529</name>
</gene>
<feature type="domain" description="Reverse transcriptase" evidence="1">
    <location>
        <begin position="1"/>
        <end position="167"/>
    </location>
</feature>
<name>A0A6J5TN54_PRUAR</name>
<dbReference type="AlphaFoldDB" id="A0A6J5TN54"/>
<dbReference type="InterPro" id="IPR000477">
    <property type="entry name" value="RT_dom"/>
</dbReference>
<evidence type="ECO:0000313" key="2">
    <source>
        <dbReference type="EMBL" id="CAB4264627.1"/>
    </source>
</evidence>
<dbReference type="Proteomes" id="UP000507222">
    <property type="component" value="Unassembled WGS sequence"/>
</dbReference>
<dbReference type="SUPFAM" id="SSF56672">
    <property type="entry name" value="DNA/RNA polymerases"/>
    <property type="match status" value="1"/>
</dbReference>
<accession>A0A6J5TN54</accession>
<dbReference type="EMBL" id="CAEKDK010000001">
    <property type="protein sequence ID" value="CAB4264627.1"/>
    <property type="molecule type" value="Genomic_DNA"/>
</dbReference>
<reference evidence="2 3" key="1">
    <citation type="submission" date="2020-05" db="EMBL/GenBank/DDBJ databases">
        <authorList>
            <person name="Campoy J."/>
            <person name="Schneeberger K."/>
            <person name="Spophaly S."/>
        </authorList>
    </citation>
    <scope>NUCLEOTIDE SEQUENCE [LARGE SCALE GENOMIC DNA]</scope>
    <source>
        <strain evidence="2">PruArmRojPasFocal</strain>
    </source>
</reference>
<dbReference type="PANTHER" id="PTHR46890">
    <property type="entry name" value="NON-LTR RETROLELEMENT REVERSE TRANSCRIPTASE-LIKE PROTEIN-RELATED"/>
    <property type="match status" value="1"/>
</dbReference>
<organism evidence="2 3">
    <name type="scientific">Prunus armeniaca</name>
    <name type="common">Apricot</name>
    <name type="synonym">Armeniaca vulgaris</name>
    <dbReference type="NCBI Taxonomy" id="36596"/>
    <lineage>
        <taxon>Eukaryota</taxon>
        <taxon>Viridiplantae</taxon>
        <taxon>Streptophyta</taxon>
        <taxon>Embryophyta</taxon>
        <taxon>Tracheophyta</taxon>
        <taxon>Spermatophyta</taxon>
        <taxon>Magnoliopsida</taxon>
        <taxon>eudicotyledons</taxon>
        <taxon>Gunneridae</taxon>
        <taxon>Pentapetalae</taxon>
        <taxon>rosids</taxon>
        <taxon>fabids</taxon>
        <taxon>Rosales</taxon>
        <taxon>Rosaceae</taxon>
        <taxon>Amygdaloideae</taxon>
        <taxon>Amygdaleae</taxon>
        <taxon>Prunus</taxon>
    </lineage>
</organism>
<protein>
    <recommendedName>
        <fullName evidence="1">Reverse transcriptase domain-containing protein</fullName>
    </recommendedName>
</protein>
<dbReference type="PANTHER" id="PTHR46890:SF48">
    <property type="entry name" value="RNA-DIRECTED DNA POLYMERASE"/>
    <property type="match status" value="1"/>
</dbReference>
<dbReference type="InterPro" id="IPR052343">
    <property type="entry name" value="Retrotransposon-Effector_Assoc"/>
</dbReference>
<evidence type="ECO:0000313" key="3">
    <source>
        <dbReference type="Proteomes" id="UP000507222"/>
    </source>
</evidence>
<dbReference type="PROSITE" id="PS50878">
    <property type="entry name" value="RT_POL"/>
    <property type="match status" value="1"/>
</dbReference>
<dbReference type="InterPro" id="IPR043502">
    <property type="entry name" value="DNA/RNA_pol_sf"/>
</dbReference>
<dbReference type="Pfam" id="PF00078">
    <property type="entry name" value="RVT_1"/>
    <property type="match status" value="1"/>
</dbReference>